<proteinExistence type="predicted"/>
<reference evidence="2 3" key="1">
    <citation type="submission" date="2020-03" db="EMBL/GenBank/DDBJ databases">
        <title>Whole genome shotgun sequence of Phytohabitans rumicis NBRC 108638.</title>
        <authorList>
            <person name="Komaki H."/>
            <person name="Tamura T."/>
        </authorList>
    </citation>
    <scope>NUCLEOTIDE SEQUENCE [LARGE SCALE GENOMIC DNA]</scope>
    <source>
        <strain evidence="2 3">NBRC 108638</strain>
    </source>
</reference>
<dbReference type="Proteomes" id="UP000482960">
    <property type="component" value="Unassembled WGS sequence"/>
</dbReference>
<reference evidence="2 3" key="2">
    <citation type="submission" date="2020-03" db="EMBL/GenBank/DDBJ databases">
        <authorList>
            <person name="Ichikawa N."/>
            <person name="Kimura A."/>
            <person name="Kitahashi Y."/>
            <person name="Uohara A."/>
        </authorList>
    </citation>
    <scope>NUCLEOTIDE SEQUENCE [LARGE SCALE GENOMIC DNA]</scope>
    <source>
        <strain evidence="2 3">NBRC 108638</strain>
    </source>
</reference>
<dbReference type="EMBL" id="BLPG01000001">
    <property type="protein sequence ID" value="GFJ94563.1"/>
    <property type="molecule type" value="Genomic_DNA"/>
</dbReference>
<dbReference type="AlphaFoldDB" id="A0A6V8LBH2"/>
<name>A0A6V8LBH2_9ACTN</name>
<protein>
    <submittedName>
        <fullName evidence="2">Uncharacterized protein</fullName>
    </submittedName>
</protein>
<keyword evidence="3" id="KW-1185">Reference proteome</keyword>
<accession>A0A6V8LBH2</accession>
<evidence type="ECO:0000256" key="1">
    <source>
        <dbReference type="SAM" id="MobiDB-lite"/>
    </source>
</evidence>
<comment type="caution">
    <text evidence="2">The sequence shown here is derived from an EMBL/GenBank/DDBJ whole genome shotgun (WGS) entry which is preliminary data.</text>
</comment>
<evidence type="ECO:0000313" key="2">
    <source>
        <dbReference type="EMBL" id="GFJ94563.1"/>
    </source>
</evidence>
<gene>
    <name evidence="2" type="ORF">Prum_082050</name>
</gene>
<organism evidence="2 3">
    <name type="scientific">Phytohabitans rumicis</name>
    <dbReference type="NCBI Taxonomy" id="1076125"/>
    <lineage>
        <taxon>Bacteria</taxon>
        <taxon>Bacillati</taxon>
        <taxon>Actinomycetota</taxon>
        <taxon>Actinomycetes</taxon>
        <taxon>Micromonosporales</taxon>
        <taxon>Micromonosporaceae</taxon>
    </lineage>
</organism>
<evidence type="ECO:0000313" key="3">
    <source>
        <dbReference type="Proteomes" id="UP000482960"/>
    </source>
</evidence>
<sequence>MRASGLAKRTPCQPSDTCGPDTPSPRRNRPPDSASIVAAVIAVAAGVRAGICMTALPRSMVEVWPAIQARVLGESEPYASAAHTTAYPSRSASWAMARWSAGVVHAV</sequence>
<feature type="region of interest" description="Disordered" evidence="1">
    <location>
        <begin position="1"/>
        <end position="32"/>
    </location>
</feature>